<dbReference type="InterPro" id="IPR005467">
    <property type="entry name" value="His_kinase_dom"/>
</dbReference>
<dbReference type="AlphaFoldDB" id="A0AA45L3S6"/>
<dbReference type="Pfam" id="PF00512">
    <property type="entry name" value="HisKA"/>
    <property type="match status" value="1"/>
</dbReference>
<feature type="compositionally biased region" description="Low complexity" evidence="15">
    <location>
        <begin position="694"/>
        <end position="721"/>
    </location>
</feature>
<feature type="domain" description="HAMP" evidence="18">
    <location>
        <begin position="237"/>
        <end position="289"/>
    </location>
</feature>
<feature type="compositionally biased region" description="Basic and acidic residues" evidence="15">
    <location>
        <begin position="649"/>
        <end position="692"/>
    </location>
</feature>
<dbReference type="InterPro" id="IPR003594">
    <property type="entry name" value="HATPase_dom"/>
</dbReference>
<dbReference type="NCBIfam" id="NF040691">
    <property type="entry name" value="MtrAB_MtrB"/>
    <property type="match status" value="1"/>
</dbReference>
<dbReference type="InterPro" id="IPR047669">
    <property type="entry name" value="MtrAB_MtrB"/>
</dbReference>
<evidence type="ECO:0000259" key="17">
    <source>
        <dbReference type="PROSITE" id="PS50109"/>
    </source>
</evidence>
<evidence type="ECO:0000256" key="15">
    <source>
        <dbReference type="SAM" id="MobiDB-lite"/>
    </source>
</evidence>
<dbReference type="SUPFAM" id="SSF158472">
    <property type="entry name" value="HAMP domain-like"/>
    <property type="match status" value="1"/>
</dbReference>
<evidence type="ECO:0000256" key="5">
    <source>
        <dbReference type="ARBA" id="ARBA00022553"/>
    </source>
</evidence>
<dbReference type="Gene3D" id="1.10.287.130">
    <property type="match status" value="1"/>
</dbReference>
<evidence type="ECO:0000313" key="20">
    <source>
        <dbReference type="Proteomes" id="UP000677152"/>
    </source>
</evidence>
<evidence type="ECO:0000256" key="2">
    <source>
        <dbReference type="ARBA" id="ARBA00004651"/>
    </source>
</evidence>
<dbReference type="Pfam" id="PF00672">
    <property type="entry name" value="HAMP"/>
    <property type="match status" value="1"/>
</dbReference>
<organism evidence="19 20">
    <name type="scientific">Actinosynnema pretiosum subsp. pretiosum</name>
    <dbReference type="NCBI Taxonomy" id="103721"/>
    <lineage>
        <taxon>Bacteria</taxon>
        <taxon>Bacillati</taxon>
        <taxon>Actinomycetota</taxon>
        <taxon>Actinomycetes</taxon>
        <taxon>Pseudonocardiales</taxon>
        <taxon>Pseudonocardiaceae</taxon>
        <taxon>Actinosynnema</taxon>
    </lineage>
</organism>
<keyword evidence="12" id="KW-0902">Two-component regulatory system</keyword>
<dbReference type="GO" id="GO:0005886">
    <property type="term" value="C:plasma membrane"/>
    <property type="evidence" value="ECO:0007669"/>
    <property type="project" value="UniProtKB-SubCell"/>
</dbReference>
<accession>A0AA45L3S6</accession>
<dbReference type="FunFam" id="1.10.287.130:FF:000010">
    <property type="entry name" value="Two-component sensor histidine kinase"/>
    <property type="match status" value="1"/>
</dbReference>
<dbReference type="EC" id="2.7.13.3" evidence="3"/>
<keyword evidence="9 19" id="KW-0418">Kinase</keyword>
<keyword evidence="10" id="KW-0067">ATP-binding</keyword>
<dbReference type="FunFam" id="3.30.565.10:FF:000013">
    <property type="entry name" value="Two-component sensor histidine kinase"/>
    <property type="match status" value="1"/>
</dbReference>
<dbReference type="SMART" id="SM00388">
    <property type="entry name" value="HisKA"/>
    <property type="match status" value="1"/>
</dbReference>
<dbReference type="Pfam" id="PF02518">
    <property type="entry name" value="HATPase_c"/>
    <property type="match status" value="1"/>
</dbReference>
<feature type="domain" description="Histidine kinase" evidence="17">
    <location>
        <begin position="304"/>
        <end position="521"/>
    </location>
</feature>
<dbReference type="PROSITE" id="PS50885">
    <property type="entry name" value="HAMP"/>
    <property type="match status" value="1"/>
</dbReference>
<feature type="compositionally biased region" description="Basic and acidic residues" evidence="15">
    <location>
        <begin position="752"/>
        <end position="777"/>
    </location>
</feature>
<feature type="region of interest" description="Disordered" evidence="15">
    <location>
        <begin position="614"/>
        <end position="727"/>
    </location>
</feature>
<evidence type="ECO:0000256" key="1">
    <source>
        <dbReference type="ARBA" id="ARBA00000085"/>
    </source>
</evidence>
<keyword evidence="8" id="KW-0547">Nucleotide-binding</keyword>
<comment type="catalytic activity">
    <reaction evidence="1">
        <text>ATP + protein L-histidine = ADP + protein N-phospho-L-histidine.</text>
        <dbReference type="EC" id="2.7.13.3"/>
    </reaction>
</comment>
<dbReference type="Proteomes" id="UP000677152">
    <property type="component" value="Chromosome"/>
</dbReference>
<dbReference type="GO" id="GO:0005524">
    <property type="term" value="F:ATP binding"/>
    <property type="evidence" value="ECO:0007669"/>
    <property type="project" value="UniProtKB-KW"/>
</dbReference>
<keyword evidence="6" id="KW-0808">Transferase</keyword>
<dbReference type="SMART" id="SM00304">
    <property type="entry name" value="HAMP"/>
    <property type="match status" value="1"/>
</dbReference>
<dbReference type="InterPro" id="IPR036097">
    <property type="entry name" value="HisK_dim/P_sf"/>
</dbReference>
<evidence type="ECO:0000256" key="13">
    <source>
        <dbReference type="ARBA" id="ARBA00023136"/>
    </source>
</evidence>
<evidence type="ECO:0000256" key="16">
    <source>
        <dbReference type="SAM" id="Phobius"/>
    </source>
</evidence>
<reference evidence="19" key="1">
    <citation type="submission" date="2021-04" db="EMBL/GenBank/DDBJ databases">
        <title>Genomic sequence of Actinosynnema pretiosum subsp. pretiosum ATCC 31280 (C-14919).</title>
        <authorList>
            <person name="Bai L."/>
            <person name="Wang X."/>
            <person name="Xiao Y."/>
        </authorList>
    </citation>
    <scope>NUCLEOTIDE SEQUENCE</scope>
    <source>
        <strain evidence="19">ATCC 31280</strain>
    </source>
</reference>
<dbReference type="Gene3D" id="3.30.565.10">
    <property type="entry name" value="Histidine kinase-like ATPase, C-terminal domain"/>
    <property type="match status" value="1"/>
</dbReference>
<dbReference type="PRINTS" id="PR00344">
    <property type="entry name" value="BCTRLSENSOR"/>
</dbReference>
<dbReference type="InterPro" id="IPR036890">
    <property type="entry name" value="HATPase_C_sf"/>
</dbReference>
<dbReference type="EMBL" id="CP073249">
    <property type="protein sequence ID" value="QUF02573.1"/>
    <property type="molecule type" value="Genomic_DNA"/>
</dbReference>
<evidence type="ECO:0000256" key="9">
    <source>
        <dbReference type="ARBA" id="ARBA00022777"/>
    </source>
</evidence>
<dbReference type="CDD" id="cd00082">
    <property type="entry name" value="HisKA"/>
    <property type="match status" value="1"/>
</dbReference>
<dbReference type="Gene3D" id="6.10.340.10">
    <property type="match status" value="1"/>
</dbReference>
<evidence type="ECO:0000256" key="14">
    <source>
        <dbReference type="ARBA" id="ARBA00035305"/>
    </source>
</evidence>
<protein>
    <recommendedName>
        <fullName evidence="14">Sensor histidine kinase MtrB</fullName>
        <ecNumber evidence="3">2.7.13.3</ecNumber>
    </recommendedName>
</protein>
<dbReference type="InterPro" id="IPR003661">
    <property type="entry name" value="HisK_dim/P_dom"/>
</dbReference>
<dbReference type="InterPro" id="IPR003660">
    <property type="entry name" value="HAMP_dom"/>
</dbReference>
<evidence type="ECO:0000259" key="18">
    <source>
        <dbReference type="PROSITE" id="PS50885"/>
    </source>
</evidence>
<gene>
    <name evidence="19" type="ORF">KCV87_24345</name>
</gene>
<evidence type="ECO:0000256" key="12">
    <source>
        <dbReference type="ARBA" id="ARBA00023012"/>
    </source>
</evidence>
<dbReference type="InterPro" id="IPR004358">
    <property type="entry name" value="Sig_transdc_His_kin-like_C"/>
</dbReference>
<keyword evidence="4" id="KW-1003">Cell membrane</keyword>
<evidence type="ECO:0000256" key="8">
    <source>
        <dbReference type="ARBA" id="ARBA00022741"/>
    </source>
</evidence>
<keyword evidence="13 16" id="KW-0472">Membrane</keyword>
<dbReference type="GO" id="GO:0000155">
    <property type="term" value="F:phosphorelay sensor kinase activity"/>
    <property type="evidence" value="ECO:0007669"/>
    <property type="project" value="InterPro"/>
</dbReference>
<dbReference type="PANTHER" id="PTHR43547:SF2">
    <property type="entry name" value="HYBRID SIGNAL TRANSDUCTION HISTIDINE KINASE C"/>
    <property type="match status" value="1"/>
</dbReference>
<dbReference type="PROSITE" id="PS50109">
    <property type="entry name" value="HIS_KIN"/>
    <property type="match status" value="1"/>
</dbReference>
<name>A0AA45L3S6_9PSEU</name>
<keyword evidence="5" id="KW-0597">Phosphoprotein</keyword>
<dbReference type="SMART" id="SM00387">
    <property type="entry name" value="HATPase_c"/>
    <property type="match status" value="1"/>
</dbReference>
<dbReference type="SUPFAM" id="SSF47384">
    <property type="entry name" value="Homodimeric domain of signal transducing histidine kinase"/>
    <property type="match status" value="1"/>
</dbReference>
<evidence type="ECO:0000256" key="6">
    <source>
        <dbReference type="ARBA" id="ARBA00022679"/>
    </source>
</evidence>
<evidence type="ECO:0000256" key="11">
    <source>
        <dbReference type="ARBA" id="ARBA00022989"/>
    </source>
</evidence>
<evidence type="ECO:0000256" key="10">
    <source>
        <dbReference type="ARBA" id="ARBA00022840"/>
    </source>
</evidence>
<keyword evidence="7 16" id="KW-0812">Transmembrane</keyword>
<feature type="region of interest" description="Disordered" evidence="15">
    <location>
        <begin position="581"/>
        <end position="602"/>
    </location>
</feature>
<evidence type="ECO:0000313" key="19">
    <source>
        <dbReference type="EMBL" id="QUF02573.1"/>
    </source>
</evidence>
<sequence length="801" mass="86464">MRTRLLDPVAREARRVAERARRQAVRFGELWRRSMQLRVVVSTLALSSAVVFVLGMVLQEQIVKQLLDAKTEAATRQADASVAAVQPDLLGLNPGPDSVKARFTTALNKINATGTTQEAATSGAGAFEPVLADSAFAGSDGQLNAVGPWRDVPVSLRELVERGSSGTQISTVERDSGRTTFLVVGMPVASSARSMQLYLLFPLTSEQTTAEFAQNTLIVGGVVLLLLLAAIANLVTRQVVRPVRHAAEVAERFAEGSLDERMPVVGEDDVARLAQSYNEMAASIQRQFHQLEEFGQLQRRFTSDVSHELRTPLTTVRMAADVLHASREQFPAGLARSTELLVDELDRFESLLGDLLEISRLDAGVEELSPELVDVRVLVRRAHDSVRAIANSSGTSVVLDLPEHEVTAEIEARRVERILRNLLANAIDHGEGLPVELTLRGSGDAIAVTVRDHGVGLRSGEADLVFNRFWRADPSRNRRTGGTGLGLSISLEDARLHGGWLQAWGERGHGAVFRLTLPRVHGDGFAESPLPLVPPELADVEPAPDEEEEVVLPVEFTAGEITWQPAQPVDADREVPDELGGVAVDESFERDERAARGDHGRFVGADLVDADLADEEPSDAERTQPVQPLGPDRPERTGLLRRATRLAKRGADRAVDRVGRAERAERPEKPEKPEKPGKPGKGDRAERIERAGRAGRASRVGRVVRGGRTARAAKAGEAGVVPDAGGSALVDRADGADLALDPRADVIGADPAHTDPAHTDPAHTDLARADGFDRVAEPGDDLGARPTARPDGADPRREEDR</sequence>
<dbReference type="SUPFAM" id="SSF55874">
    <property type="entry name" value="ATPase domain of HSP90 chaperone/DNA topoisomerase II/histidine kinase"/>
    <property type="match status" value="1"/>
</dbReference>
<feature type="compositionally biased region" description="Basic and acidic residues" evidence="15">
    <location>
        <begin position="590"/>
        <end position="601"/>
    </location>
</feature>
<evidence type="ECO:0000256" key="4">
    <source>
        <dbReference type="ARBA" id="ARBA00022475"/>
    </source>
</evidence>
<dbReference type="CDD" id="cd00075">
    <property type="entry name" value="HATPase"/>
    <property type="match status" value="1"/>
</dbReference>
<comment type="subcellular location">
    <subcellularLocation>
        <location evidence="2">Cell membrane</location>
        <topology evidence="2">Multi-pass membrane protein</topology>
    </subcellularLocation>
</comment>
<evidence type="ECO:0000256" key="3">
    <source>
        <dbReference type="ARBA" id="ARBA00012438"/>
    </source>
</evidence>
<feature type="compositionally biased region" description="Basic and acidic residues" evidence="15">
    <location>
        <begin position="791"/>
        <end position="801"/>
    </location>
</feature>
<dbReference type="CDD" id="cd06225">
    <property type="entry name" value="HAMP"/>
    <property type="match status" value="1"/>
</dbReference>
<feature type="region of interest" description="Disordered" evidence="15">
    <location>
        <begin position="744"/>
        <end position="801"/>
    </location>
</feature>
<evidence type="ECO:0000256" key="7">
    <source>
        <dbReference type="ARBA" id="ARBA00022692"/>
    </source>
</evidence>
<proteinExistence type="predicted"/>
<feature type="transmembrane region" description="Helical" evidence="16">
    <location>
        <begin position="39"/>
        <end position="58"/>
    </location>
</feature>
<dbReference type="PANTHER" id="PTHR43547">
    <property type="entry name" value="TWO-COMPONENT HISTIDINE KINASE"/>
    <property type="match status" value="1"/>
</dbReference>
<keyword evidence="11 16" id="KW-1133">Transmembrane helix</keyword>